<proteinExistence type="predicted"/>
<reference evidence="2 3" key="1">
    <citation type="submission" date="2016-07" db="EMBL/GenBank/DDBJ databases">
        <title>Draft genome of the white-rot fungus Obba rivulosa 3A-2.</title>
        <authorList>
            <consortium name="DOE Joint Genome Institute"/>
            <person name="Miettinen O."/>
            <person name="Riley R."/>
            <person name="Acob R."/>
            <person name="Barry K."/>
            <person name="Cullen D."/>
            <person name="De Vries R."/>
            <person name="Hainaut M."/>
            <person name="Hatakka A."/>
            <person name="Henrissat B."/>
            <person name="Hilden K."/>
            <person name="Kuo R."/>
            <person name="Labutti K."/>
            <person name="Lipzen A."/>
            <person name="Makela M.R."/>
            <person name="Sandor L."/>
            <person name="Spatafora J.W."/>
            <person name="Grigoriev I.V."/>
            <person name="Hibbett D.S."/>
        </authorList>
    </citation>
    <scope>NUCLEOTIDE SEQUENCE [LARGE SCALE GENOMIC DNA]</scope>
    <source>
        <strain evidence="2 3">3A-2</strain>
    </source>
</reference>
<dbReference type="Proteomes" id="UP000250043">
    <property type="component" value="Unassembled WGS sequence"/>
</dbReference>
<dbReference type="AlphaFoldDB" id="A0A8E2DUE8"/>
<keyword evidence="1" id="KW-0175">Coiled coil</keyword>
<evidence type="ECO:0000313" key="3">
    <source>
        <dbReference type="Proteomes" id="UP000250043"/>
    </source>
</evidence>
<protein>
    <submittedName>
        <fullName evidence="2">Uncharacterized protein</fullName>
    </submittedName>
</protein>
<feature type="coiled-coil region" evidence="1">
    <location>
        <begin position="17"/>
        <end position="83"/>
    </location>
</feature>
<name>A0A8E2DUE8_9APHY</name>
<sequence length="269" mass="30449">MSLFEITDFIPRLTKLLHDAVQANARLSLEKRELEKEQDHRLLAAAGIGGEAFADDHKLATIVADAQSETAFLKAELLKAQEELHLKGVESERLVAEYNKCVEERMALSTEVASFRTQITSEQIDSIEESNSLRQTILQHEQTLLAKTQEVEVLQTEIKTLQTQNELVRIETQAKLDEAEGEKTALSSKLEELRNTAARGQNHIGAMLIEANLEIERLKKALAAARHRILCLFSQNPSFQSRDAKRWILPPTHHLFPRHAEKSSKAFQR</sequence>
<accession>A0A8E2DUE8</accession>
<keyword evidence="3" id="KW-1185">Reference proteome</keyword>
<evidence type="ECO:0000256" key="1">
    <source>
        <dbReference type="SAM" id="Coils"/>
    </source>
</evidence>
<evidence type="ECO:0000313" key="2">
    <source>
        <dbReference type="EMBL" id="OCH95774.1"/>
    </source>
</evidence>
<dbReference type="EMBL" id="KV722334">
    <property type="protein sequence ID" value="OCH95774.1"/>
    <property type="molecule type" value="Genomic_DNA"/>
</dbReference>
<gene>
    <name evidence="2" type="ORF">OBBRIDRAFT_501502</name>
</gene>
<feature type="coiled-coil region" evidence="1">
    <location>
        <begin position="144"/>
        <end position="228"/>
    </location>
</feature>
<organism evidence="2 3">
    <name type="scientific">Obba rivulosa</name>
    <dbReference type="NCBI Taxonomy" id="1052685"/>
    <lineage>
        <taxon>Eukaryota</taxon>
        <taxon>Fungi</taxon>
        <taxon>Dikarya</taxon>
        <taxon>Basidiomycota</taxon>
        <taxon>Agaricomycotina</taxon>
        <taxon>Agaricomycetes</taxon>
        <taxon>Polyporales</taxon>
        <taxon>Gelatoporiaceae</taxon>
        <taxon>Obba</taxon>
    </lineage>
</organism>